<organism evidence="1 2">
    <name type="scientific">Russula earlei</name>
    <dbReference type="NCBI Taxonomy" id="71964"/>
    <lineage>
        <taxon>Eukaryota</taxon>
        <taxon>Fungi</taxon>
        <taxon>Dikarya</taxon>
        <taxon>Basidiomycota</taxon>
        <taxon>Agaricomycotina</taxon>
        <taxon>Agaricomycetes</taxon>
        <taxon>Russulales</taxon>
        <taxon>Russulaceae</taxon>
        <taxon>Russula</taxon>
    </lineage>
</organism>
<protein>
    <submittedName>
        <fullName evidence="1">Uncharacterized protein</fullName>
    </submittedName>
</protein>
<name>A0ACC0UIU0_9AGAM</name>
<comment type="caution">
    <text evidence="1">The sequence shown here is derived from an EMBL/GenBank/DDBJ whole genome shotgun (WGS) entry which is preliminary data.</text>
</comment>
<gene>
    <name evidence="1" type="ORF">F5148DRAFT_974910</name>
</gene>
<sequence length="166" mass="18418">MRGGSVVPQQIWFPQGHGDWRRYVEQAELHIPVFFINADGSLGVPVVNAAGGHMTLFRANQPHSVTGLPQRSASAYWPGYQPSEHQVQLRDQTPARNPVTLERLVKHVGSRVRQFLSDCVQVQSADPRWAVGYGGINVNEVMLIGVVQVSAGSWIPILQLMERVVM</sequence>
<evidence type="ECO:0000313" key="1">
    <source>
        <dbReference type="EMBL" id="KAI9511571.1"/>
    </source>
</evidence>
<dbReference type="EMBL" id="JAGFNK010000020">
    <property type="protein sequence ID" value="KAI9511571.1"/>
    <property type="molecule type" value="Genomic_DNA"/>
</dbReference>
<reference evidence="1" key="1">
    <citation type="submission" date="2021-03" db="EMBL/GenBank/DDBJ databases">
        <title>Evolutionary priming and transition to the ectomycorrhizal habit in an iconic lineage of mushroom-forming fungi: is preadaptation a requirement?</title>
        <authorList>
            <consortium name="DOE Joint Genome Institute"/>
            <person name="Looney B.P."/>
            <person name="Miyauchi S."/>
            <person name="Morin E."/>
            <person name="Drula E."/>
            <person name="Courty P.E."/>
            <person name="Chicoki N."/>
            <person name="Fauchery L."/>
            <person name="Kohler A."/>
            <person name="Kuo A."/>
            <person name="LaButti K."/>
            <person name="Pangilinan J."/>
            <person name="Lipzen A."/>
            <person name="Riley R."/>
            <person name="Andreopoulos W."/>
            <person name="He G."/>
            <person name="Johnson J."/>
            <person name="Barry K.W."/>
            <person name="Grigoriev I.V."/>
            <person name="Nagy L."/>
            <person name="Hibbett D."/>
            <person name="Henrissat B."/>
            <person name="Matheny P.B."/>
            <person name="Labbe J."/>
            <person name="Martin A.F."/>
        </authorList>
    </citation>
    <scope>NUCLEOTIDE SEQUENCE</scope>
    <source>
        <strain evidence="1">BPL698</strain>
    </source>
</reference>
<dbReference type="Proteomes" id="UP001207468">
    <property type="component" value="Unassembled WGS sequence"/>
</dbReference>
<accession>A0ACC0UIU0</accession>
<proteinExistence type="predicted"/>
<evidence type="ECO:0000313" key="2">
    <source>
        <dbReference type="Proteomes" id="UP001207468"/>
    </source>
</evidence>
<keyword evidence="2" id="KW-1185">Reference proteome</keyword>